<feature type="signal peptide" evidence="7">
    <location>
        <begin position="1"/>
        <end position="30"/>
    </location>
</feature>
<dbReference type="GO" id="GO:0004601">
    <property type="term" value="F:peroxidase activity"/>
    <property type="evidence" value="ECO:0007669"/>
    <property type="project" value="UniProtKB-KW"/>
</dbReference>
<dbReference type="NCBIfam" id="TIGR01413">
    <property type="entry name" value="Dyp_perox_fam"/>
    <property type="match status" value="1"/>
</dbReference>
<evidence type="ECO:0000256" key="7">
    <source>
        <dbReference type="SAM" id="SignalP"/>
    </source>
</evidence>
<proteinExistence type="inferred from homology"/>
<dbReference type="PANTHER" id="PTHR30521:SF0">
    <property type="entry name" value="DYP-TYPE PEROXIDASE FAMILY PROTEIN"/>
    <property type="match status" value="1"/>
</dbReference>
<evidence type="ECO:0000313" key="10">
    <source>
        <dbReference type="EMBL" id="EGG13837.1"/>
    </source>
</evidence>
<keyword evidence="7" id="KW-0732">Signal</keyword>
<accession>F4QDP0</accession>
<name>F4QDP0_CACFS</name>
<sequence>MLIKNIWLKQNLSVFLILVTLLIFNGLVMGDHGGDHGGDDLEKIFTDSYRKGAGCNDKNCPPFGSTNSVAAIAQDGIISENSKFSIILEASITNYQNFGKKIKEFQDILRSLQRRYPQAGLCSVVAFGNNAWKVLTNNDQSANQLKNFVQRGKGEFIAPSTQRDILFHLQCIQMDVLFSLALYTNRTFTGSIKIEEEVHCFKWEESRDFIGFIDGTVNPVGAANRTNASLVSDGQDVGGSYIMSQRFRHELDRWSKVPVMIQEQIVGRTKDNSTILPRDQRDPNAHVAKTFLGNRVLRKSMPYGVVNGGDIGLYFISYSHHLSFMEDQLKSMFGELNGQFDRLLNYTKPVTGSYWYAPSLVQLNRLN</sequence>
<keyword evidence="11" id="KW-1185">Reference proteome</keyword>
<evidence type="ECO:0000256" key="1">
    <source>
        <dbReference type="ARBA" id="ARBA00001970"/>
    </source>
</evidence>
<reference evidence="11" key="1">
    <citation type="journal article" date="2011" name="Genome Res.">
        <title>Phylogeny-wide analysis of social amoeba genomes highlights ancient origins for complex intercellular communication.</title>
        <authorList>
            <person name="Heidel A.J."/>
            <person name="Lawal H.M."/>
            <person name="Felder M."/>
            <person name="Schilde C."/>
            <person name="Helps N.R."/>
            <person name="Tunggal B."/>
            <person name="Rivero F."/>
            <person name="John U."/>
            <person name="Schleicher M."/>
            <person name="Eichinger L."/>
            <person name="Platzer M."/>
            <person name="Noegel A.A."/>
            <person name="Schaap P."/>
            <person name="Gloeckner G."/>
        </authorList>
    </citation>
    <scope>NUCLEOTIDE SEQUENCE [LARGE SCALE GENOMIC DNA]</scope>
    <source>
        <strain evidence="11">SH3</strain>
    </source>
</reference>
<keyword evidence="2 10" id="KW-0575">Peroxidase</keyword>
<evidence type="ECO:0000256" key="2">
    <source>
        <dbReference type="ARBA" id="ARBA00022559"/>
    </source>
</evidence>
<evidence type="ECO:0000256" key="5">
    <source>
        <dbReference type="ARBA" id="ARBA00023004"/>
    </source>
</evidence>
<evidence type="ECO:0000256" key="4">
    <source>
        <dbReference type="ARBA" id="ARBA00023002"/>
    </source>
</evidence>
<feature type="domain" description="Dyp-type peroxidase N-terminal" evidence="8">
    <location>
        <begin position="74"/>
        <end position="202"/>
    </location>
</feature>
<dbReference type="OrthoDB" id="76259at2759"/>
<dbReference type="GO" id="GO:0046872">
    <property type="term" value="F:metal ion binding"/>
    <property type="evidence" value="ECO:0007669"/>
    <property type="project" value="UniProtKB-KW"/>
</dbReference>
<evidence type="ECO:0000259" key="8">
    <source>
        <dbReference type="Pfam" id="PF04261"/>
    </source>
</evidence>
<dbReference type="InterPro" id="IPR011008">
    <property type="entry name" value="Dimeric_a/b-barrel"/>
</dbReference>
<dbReference type="InterPro" id="IPR048327">
    <property type="entry name" value="Dyp_perox_N"/>
</dbReference>
<evidence type="ECO:0000313" key="11">
    <source>
        <dbReference type="Proteomes" id="UP000007797"/>
    </source>
</evidence>
<comment type="similarity">
    <text evidence="6">Belongs to the DyP-type peroxidase family.</text>
</comment>
<dbReference type="RefSeq" id="XP_004350545.1">
    <property type="nucleotide sequence ID" value="XM_004350494.1"/>
</dbReference>
<feature type="domain" description="Dyp-type peroxidase C-terminal" evidence="9">
    <location>
        <begin position="206"/>
        <end position="361"/>
    </location>
</feature>
<gene>
    <name evidence="10" type="ORF">DFA_11598</name>
</gene>
<dbReference type="KEGG" id="dfa:DFA_11598"/>
<dbReference type="OMA" id="WDRVPID"/>
<evidence type="ECO:0000256" key="6">
    <source>
        <dbReference type="ARBA" id="ARBA00025737"/>
    </source>
</evidence>
<dbReference type="STRING" id="1054147.F4QDP0"/>
<dbReference type="GeneID" id="14865906"/>
<dbReference type="GO" id="GO:0005829">
    <property type="term" value="C:cytosol"/>
    <property type="evidence" value="ECO:0007669"/>
    <property type="project" value="TreeGrafter"/>
</dbReference>
<dbReference type="PANTHER" id="PTHR30521">
    <property type="entry name" value="DEFERROCHELATASE/PEROXIDASE"/>
    <property type="match status" value="1"/>
</dbReference>
<dbReference type="Pfam" id="PF04261">
    <property type="entry name" value="Dyp_perox_N"/>
    <property type="match status" value="1"/>
</dbReference>
<dbReference type="SUPFAM" id="SSF54909">
    <property type="entry name" value="Dimeric alpha+beta barrel"/>
    <property type="match status" value="1"/>
</dbReference>
<dbReference type="PROSITE" id="PS51404">
    <property type="entry name" value="DYP_PEROXIDASE"/>
    <property type="match status" value="1"/>
</dbReference>
<keyword evidence="4" id="KW-0560">Oxidoreductase</keyword>
<comment type="cofactor">
    <cofactor evidence="1">
        <name>heme b</name>
        <dbReference type="ChEBI" id="CHEBI:60344"/>
    </cofactor>
</comment>
<protein>
    <submittedName>
        <fullName evidence="10">Dyp-type peroxidase family protein</fullName>
    </submittedName>
</protein>
<evidence type="ECO:0000256" key="3">
    <source>
        <dbReference type="ARBA" id="ARBA00022723"/>
    </source>
</evidence>
<evidence type="ECO:0000259" key="9">
    <source>
        <dbReference type="Pfam" id="PF20628"/>
    </source>
</evidence>
<organism evidence="10 11">
    <name type="scientific">Cavenderia fasciculata</name>
    <name type="common">Slime mold</name>
    <name type="synonym">Dictyostelium fasciculatum</name>
    <dbReference type="NCBI Taxonomy" id="261658"/>
    <lineage>
        <taxon>Eukaryota</taxon>
        <taxon>Amoebozoa</taxon>
        <taxon>Evosea</taxon>
        <taxon>Eumycetozoa</taxon>
        <taxon>Dictyostelia</taxon>
        <taxon>Acytosteliales</taxon>
        <taxon>Cavenderiaceae</taxon>
        <taxon>Cavenderia</taxon>
    </lineage>
</organism>
<dbReference type="EMBL" id="GL883029">
    <property type="protein sequence ID" value="EGG13837.1"/>
    <property type="molecule type" value="Genomic_DNA"/>
</dbReference>
<keyword evidence="3" id="KW-0479">Metal-binding</keyword>
<dbReference type="InterPro" id="IPR048328">
    <property type="entry name" value="Dyp_perox_C"/>
</dbReference>
<dbReference type="AlphaFoldDB" id="F4QDP0"/>
<dbReference type="GO" id="GO:0020037">
    <property type="term" value="F:heme binding"/>
    <property type="evidence" value="ECO:0007669"/>
    <property type="project" value="InterPro"/>
</dbReference>
<dbReference type="Pfam" id="PF20628">
    <property type="entry name" value="Dyp_perox_C"/>
    <property type="match status" value="1"/>
</dbReference>
<keyword evidence="5" id="KW-0408">Iron</keyword>
<feature type="chain" id="PRO_5003313969" evidence="7">
    <location>
        <begin position="31"/>
        <end position="367"/>
    </location>
</feature>
<dbReference type="InterPro" id="IPR006314">
    <property type="entry name" value="Dyp_peroxidase"/>
</dbReference>
<dbReference type="Proteomes" id="UP000007797">
    <property type="component" value="Unassembled WGS sequence"/>
</dbReference>